<dbReference type="InterPro" id="IPR003018">
    <property type="entry name" value="GAF"/>
</dbReference>
<proteinExistence type="predicted"/>
<dbReference type="SMART" id="SM00065">
    <property type="entry name" value="GAF"/>
    <property type="match status" value="1"/>
</dbReference>
<dbReference type="PANTHER" id="PTHR43156:SF2">
    <property type="entry name" value="STAGE II SPORULATION PROTEIN E"/>
    <property type="match status" value="1"/>
</dbReference>
<name>A0A1H7SL02_9ACTN</name>
<dbReference type="InterPro" id="IPR052016">
    <property type="entry name" value="Bact_Sigma-Reg"/>
</dbReference>
<reference evidence="5 6" key="1">
    <citation type="submission" date="2016-10" db="EMBL/GenBank/DDBJ databases">
        <authorList>
            <person name="de Groot N.N."/>
        </authorList>
    </citation>
    <scope>NUCLEOTIDE SEQUENCE [LARGE SCALE GENOMIC DNA]</scope>
    <source>
        <strain evidence="5 6">DSM 43357</strain>
    </source>
</reference>
<dbReference type="SMART" id="SM00331">
    <property type="entry name" value="PP2C_SIG"/>
    <property type="match status" value="1"/>
</dbReference>
<sequence length="981" mass="103783">MTKPTTGHEGTAGAGGGAQYTERILQRFLGGETVEGRVRPPVLRSWRRSQDRGLVPERLGFTEPEELDLDTPLVRAARPVFERRRAAIADADVGLILADDQARMVLRYASDRSLLRALDANRAIPGMCYAEDRLGGNAIGSALLERRAFAISGYEHMAACLQPFAAVGAPILDPLSGRAWGVVTICSLARRAHPAMETMAREVAEAVEQRLLEQSSERERSLLEAFMSAGDVPPPKAEEEPAIGRLPRGDRLMLEEKAMELIARGRRAAVEVPLSHGGVAVLRAVPRVEATGLVGVVAQVRIGEGSWRPFADVPLLGTPETVGALAPPPESGARLHLPATSAPPPRGVPSGGPPAARPSPEAPRAEAGGGSPVNGSAEAARARPALTDPSLFLAGEPGVGQLAVSARRRLRLLFEAAMGIGQTLDAVRTAQELAEVTVPRFADLVTVDLPDAVLRGEEGGDPCAGLRRVAVQGAAGVHVPEQAGEPVDRRLCAEQARCLSGGDPVMWSVPAGNGDGPRSVIAVPLCAHGTVLGLATFTRSSRSLPFDDDDLWLAEELGARTGVCIDNARRFTRERATVLALQRRMLPGSLPEQNAVEAAYRYLPAEEGASGDWFDVIPLSGARVALVVGDVPGRGLHAAATMGRLRTAIGNFSALDLPPEDVLGHLDDLVLRMAREEGGRAGKDGEEPAPDAPSDRGVIGTTCVYAVYDPTTRRCAIASAGHPAPAVVRPSGEVEVPRVPAGPPLGRGGPPFDTAELELPEGSSLVLYTDGLVAGHGDQAAAVERLRRTLGRPAATAEETCACVLDGVPAGPLADDATLLVARTRVAGPDRVVRWDLPPDPAMVPPMRSQVARALAEWGLEELGFSAQLIFSELVTNAIRYGAEPIQARLILDRTLICEVWDAGETSPRPRRAAVTDEGGRGLFLVARLAERWGTRFTRRGKAVWAELSLSGEECAVPGLPDALDLFDDLAAEDEAWHPVP</sequence>
<dbReference type="FunFam" id="3.30.565.10:FF:000028">
    <property type="entry name" value="PAS sensor protein"/>
    <property type="match status" value="1"/>
</dbReference>
<dbReference type="RefSeq" id="WP_218153966.1">
    <property type="nucleotide sequence ID" value="NZ_FOBF01000006.1"/>
</dbReference>
<dbReference type="STRING" id="46177.SAMN05660976_03253"/>
<dbReference type="SUPFAM" id="SSF55874">
    <property type="entry name" value="ATPase domain of HSP90 chaperone/DNA topoisomerase II/histidine kinase"/>
    <property type="match status" value="1"/>
</dbReference>
<organism evidence="5 6">
    <name type="scientific">Nonomuraea pusilla</name>
    <dbReference type="NCBI Taxonomy" id="46177"/>
    <lineage>
        <taxon>Bacteria</taxon>
        <taxon>Bacillati</taxon>
        <taxon>Actinomycetota</taxon>
        <taxon>Actinomycetes</taxon>
        <taxon>Streptosporangiales</taxon>
        <taxon>Streptosporangiaceae</taxon>
        <taxon>Nonomuraea</taxon>
    </lineage>
</organism>
<dbReference type="SUPFAM" id="SSF81606">
    <property type="entry name" value="PP2C-like"/>
    <property type="match status" value="1"/>
</dbReference>
<evidence type="ECO:0000313" key="6">
    <source>
        <dbReference type="Proteomes" id="UP000198953"/>
    </source>
</evidence>
<dbReference type="Gene3D" id="3.30.565.10">
    <property type="entry name" value="Histidine kinase-like ATPase, C-terminal domain"/>
    <property type="match status" value="1"/>
</dbReference>
<dbReference type="Pfam" id="PF07228">
    <property type="entry name" value="SpoIIE"/>
    <property type="match status" value="1"/>
</dbReference>
<dbReference type="Proteomes" id="UP000198953">
    <property type="component" value="Unassembled WGS sequence"/>
</dbReference>
<evidence type="ECO:0000256" key="2">
    <source>
        <dbReference type="SAM" id="MobiDB-lite"/>
    </source>
</evidence>
<gene>
    <name evidence="5" type="ORF">SAMN05660976_03253</name>
</gene>
<dbReference type="Pfam" id="PF01590">
    <property type="entry name" value="GAF"/>
    <property type="match status" value="2"/>
</dbReference>
<feature type="compositionally biased region" description="Pro residues" evidence="2">
    <location>
        <begin position="341"/>
        <end position="361"/>
    </location>
</feature>
<evidence type="ECO:0000259" key="3">
    <source>
        <dbReference type="SMART" id="SM00065"/>
    </source>
</evidence>
<dbReference type="InterPro" id="IPR036890">
    <property type="entry name" value="HATPase_C_sf"/>
</dbReference>
<dbReference type="Gene3D" id="3.30.450.40">
    <property type="match status" value="2"/>
</dbReference>
<feature type="domain" description="PPM-type phosphatase" evidence="4">
    <location>
        <begin position="594"/>
        <end position="824"/>
    </location>
</feature>
<dbReference type="AlphaFoldDB" id="A0A1H7SL02"/>
<dbReference type="InterPro" id="IPR001932">
    <property type="entry name" value="PPM-type_phosphatase-like_dom"/>
</dbReference>
<keyword evidence="1" id="KW-0378">Hydrolase</keyword>
<dbReference type="InterPro" id="IPR036457">
    <property type="entry name" value="PPM-type-like_dom_sf"/>
</dbReference>
<dbReference type="InterPro" id="IPR003594">
    <property type="entry name" value="HATPase_dom"/>
</dbReference>
<dbReference type="EMBL" id="FOBF01000006">
    <property type="protein sequence ID" value="SEL73340.1"/>
    <property type="molecule type" value="Genomic_DNA"/>
</dbReference>
<dbReference type="InterPro" id="IPR029016">
    <property type="entry name" value="GAF-like_dom_sf"/>
</dbReference>
<dbReference type="GO" id="GO:0016791">
    <property type="term" value="F:phosphatase activity"/>
    <property type="evidence" value="ECO:0007669"/>
    <property type="project" value="TreeGrafter"/>
</dbReference>
<dbReference type="CDD" id="cd16936">
    <property type="entry name" value="HATPase_RsbW-like"/>
    <property type="match status" value="1"/>
</dbReference>
<accession>A0A1H7SL02</accession>
<keyword evidence="6" id="KW-1185">Reference proteome</keyword>
<dbReference type="Gene3D" id="3.60.40.10">
    <property type="entry name" value="PPM-type phosphatase domain"/>
    <property type="match status" value="1"/>
</dbReference>
<evidence type="ECO:0000256" key="1">
    <source>
        <dbReference type="ARBA" id="ARBA00022801"/>
    </source>
</evidence>
<protein>
    <submittedName>
        <fullName evidence="5">Serine phosphatase RsbU, regulator of sigma subunit</fullName>
    </submittedName>
</protein>
<evidence type="ECO:0000313" key="5">
    <source>
        <dbReference type="EMBL" id="SEL73340.1"/>
    </source>
</evidence>
<dbReference type="Pfam" id="PF13581">
    <property type="entry name" value="HATPase_c_2"/>
    <property type="match status" value="1"/>
</dbReference>
<dbReference type="SUPFAM" id="SSF55781">
    <property type="entry name" value="GAF domain-like"/>
    <property type="match status" value="1"/>
</dbReference>
<evidence type="ECO:0000259" key="4">
    <source>
        <dbReference type="SMART" id="SM00331"/>
    </source>
</evidence>
<feature type="region of interest" description="Disordered" evidence="2">
    <location>
        <begin position="321"/>
        <end position="381"/>
    </location>
</feature>
<feature type="domain" description="GAF" evidence="3">
    <location>
        <begin position="408"/>
        <end position="575"/>
    </location>
</feature>
<dbReference type="PANTHER" id="PTHR43156">
    <property type="entry name" value="STAGE II SPORULATION PROTEIN E-RELATED"/>
    <property type="match status" value="1"/>
</dbReference>